<evidence type="ECO:0000256" key="1">
    <source>
        <dbReference type="SAM" id="MobiDB-lite"/>
    </source>
</evidence>
<gene>
    <name evidence="4" type="ORF">AMPC_37850</name>
</gene>
<evidence type="ECO:0000259" key="3">
    <source>
        <dbReference type="Pfam" id="PF10816"/>
    </source>
</evidence>
<reference evidence="5" key="1">
    <citation type="journal article" date="2022" name="Int. J. Syst. Evol. Microbiol.">
        <title>Anaeromyxobacter oryzae sp. nov., Anaeromyxobacter diazotrophicus sp. nov. and Anaeromyxobacter paludicola sp. nov., isolated from paddy soils.</title>
        <authorList>
            <person name="Itoh H."/>
            <person name="Xu Z."/>
            <person name="Mise K."/>
            <person name="Masuda Y."/>
            <person name="Ushijima N."/>
            <person name="Hayakawa C."/>
            <person name="Shiratori Y."/>
            <person name="Senoo K."/>
        </authorList>
    </citation>
    <scope>NUCLEOTIDE SEQUENCE [LARGE SCALE GENOMIC DNA]</scope>
    <source>
        <strain evidence="5">Red630</strain>
    </source>
</reference>
<keyword evidence="2" id="KW-1133">Transmembrane helix</keyword>
<dbReference type="EMBL" id="AP025592">
    <property type="protein sequence ID" value="BDG10672.1"/>
    <property type="molecule type" value="Genomic_DNA"/>
</dbReference>
<dbReference type="Pfam" id="PF10816">
    <property type="entry name" value="DUF2760"/>
    <property type="match status" value="1"/>
</dbReference>
<dbReference type="Proteomes" id="UP001162734">
    <property type="component" value="Chromosome"/>
</dbReference>
<organism evidence="4 5">
    <name type="scientific">Anaeromyxobacter paludicola</name>
    <dbReference type="NCBI Taxonomy" id="2918171"/>
    <lineage>
        <taxon>Bacteria</taxon>
        <taxon>Pseudomonadati</taxon>
        <taxon>Myxococcota</taxon>
        <taxon>Myxococcia</taxon>
        <taxon>Myxococcales</taxon>
        <taxon>Cystobacterineae</taxon>
        <taxon>Anaeromyxobacteraceae</taxon>
        <taxon>Anaeromyxobacter</taxon>
    </lineage>
</organism>
<dbReference type="InterPro" id="IPR021212">
    <property type="entry name" value="DUF2760"/>
</dbReference>
<proteinExistence type="predicted"/>
<accession>A0ABM7XFI9</accession>
<evidence type="ECO:0000313" key="4">
    <source>
        <dbReference type="EMBL" id="BDG10672.1"/>
    </source>
</evidence>
<name>A0ABM7XFI9_9BACT</name>
<protein>
    <recommendedName>
        <fullName evidence="3">DUF2760 domain-containing protein</fullName>
    </recommendedName>
</protein>
<feature type="transmembrane region" description="Helical" evidence="2">
    <location>
        <begin position="12"/>
        <end position="31"/>
    </location>
</feature>
<feature type="compositionally biased region" description="Pro residues" evidence="1">
    <location>
        <begin position="57"/>
        <end position="114"/>
    </location>
</feature>
<evidence type="ECO:0000256" key="2">
    <source>
        <dbReference type="SAM" id="Phobius"/>
    </source>
</evidence>
<keyword evidence="2" id="KW-0472">Membrane</keyword>
<keyword evidence="5" id="KW-1185">Reference proteome</keyword>
<keyword evidence="2" id="KW-0812">Transmembrane</keyword>
<sequence length="240" mass="25562">MDQTQTLSFWQRLVLAFVAFYYALADLRFAVALQAYRERRRAHPGEAGPVGLEPAPVAKPVPAPEPVKAAPPPPPAAKPVEPVAPPRAPEPPKPVEPVEPPRAVEPPKPPPAPARPDGEEALHLLTILQRDGRLVDFCSEDLAGFSDAEIGAAARTVHAGCKKAIDGYFRLEPIYREPEGARVTVAPGFDAASVRLTGNVVGTAPFTGALRHHGWRAVSVKLPTPPAAGREIVAPAEVEL</sequence>
<feature type="domain" description="DUF2760" evidence="3">
    <location>
        <begin position="119"/>
        <end position="239"/>
    </location>
</feature>
<dbReference type="RefSeq" id="WP_248343172.1">
    <property type="nucleotide sequence ID" value="NZ_AP025592.1"/>
</dbReference>
<feature type="region of interest" description="Disordered" evidence="1">
    <location>
        <begin position="42"/>
        <end position="117"/>
    </location>
</feature>
<evidence type="ECO:0000313" key="5">
    <source>
        <dbReference type="Proteomes" id="UP001162734"/>
    </source>
</evidence>